<reference evidence="2" key="1">
    <citation type="submission" date="2016-05" db="EMBL/GenBank/DDBJ databases">
        <title>WGS assembly of Xenopus laevis.</title>
        <authorList>
            <person name="Session A."/>
            <person name="Uno Y."/>
            <person name="Kwon T."/>
            <person name="Chapman J."/>
            <person name="Toyoda A."/>
            <person name="Takahashi S."/>
            <person name="Fukui A."/>
            <person name="Hikosaka A."/>
            <person name="Putnam N."/>
            <person name="Stites J."/>
            <person name="Van Heeringen S."/>
            <person name="Quigley I."/>
            <person name="Heinz S."/>
            <person name="Hellsten U."/>
            <person name="Lyons J."/>
            <person name="Suzuki A."/>
            <person name="Kondo M."/>
            <person name="Ogino H."/>
            <person name="Ochi H."/>
            <person name="Bogdanovic O."/>
            <person name="Lister R."/>
            <person name="Georgiou G."/>
            <person name="Paranjpe S."/>
            <person name="Van Kruijsbergen I."/>
            <person name="Mozaffari S."/>
            <person name="Shu S."/>
            <person name="Schmutz J."/>
            <person name="Jenkins J."/>
            <person name="Grimwood J."/>
            <person name="Carlson J."/>
            <person name="Mitros T."/>
            <person name="Simakov O."/>
            <person name="Heald R."/>
            <person name="Miller K."/>
            <person name="Haudenschild C."/>
            <person name="Kuroki Y."/>
            <person name="Tanaka T."/>
            <person name="Michiue T."/>
            <person name="Watanabe M."/>
            <person name="Kinoshita T."/>
            <person name="Ohta Y."/>
            <person name="Mawaribuchi S."/>
            <person name="Suzuki Y."/>
            <person name="Haramoto Y."/>
            <person name="Yamamoto T."/>
            <person name="Takagi C."/>
            <person name="Kitzman J."/>
            <person name="Shendure J."/>
            <person name="Nakayama T."/>
            <person name="Izutsu Y."/>
            <person name="Robert J."/>
            <person name="Dichmann D."/>
            <person name="Flajnik M."/>
            <person name="Houston D."/>
            <person name="Marcotte E."/>
            <person name="Wallingford J."/>
            <person name="Ito Y."/>
            <person name="Asashima M."/>
            <person name="Ueno N."/>
            <person name="Matsuda Y."/>
            <person name="Jan Veenstra G."/>
            <person name="Fujiyama A."/>
            <person name="Harland R."/>
            <person name="Taira M."/>
            <person name="Rokhsar D.S."/>
        </authorList>
    </citation>
    <scope>NUCLEOTIDE SEQUENCE</scope>
    <source>
        <strain evidence="2">J</strain>
        <tissue evidence="2">Blood</tissue>
    </source>
</reference>
<keyword evidence="1" id="KW-1133">Transmembrane helix</keyword>
<keyword evidence="1" id="KW-0472">Membrane</keyword>
<evidence type="ECO:0000256" key="1">
    <source>
        <dbReference type="SAM" id="Phobius"/>
    </source>
</evidence>
<proteinExistence type="predicted"/>
<name>A0A974BPQ0_XENLA</name>
<sequence length="83" mass="9402">MKKKRHLNNFVSYSEEQIPSNARSNLCKINSVIGFLPSLLLWLLAKLFPICLIIGAFVRSIAPSILKKKEIPARCFLIEAKDC</sequence>
<dbReference type="EMBL" id="KV475063">
    <property type="protein sequence ID" value="OCT55726.1"/>
    <property type="molecule type" value="Genomic_DNA"/>
</dbReference>
<accession>A0A974BPQ0</accession>
<evidence type="ECO:0000313" key="2">
    <source>
        <dbReference type="EMBL" id="OCT55726.1"/>
    </source>
</evidence>
<dbReference type="AlphaFoldDB" id="A0A974BPQ0"/>
<feature type="transmembrane region" description="Helical" evidence="1">
    <location>
        <begin position="39"/>
        <end position="58"/>
    </location>
</feature>
<keyword evidence="1" id="KW-0812">Transmembrane</keyword>
<organism evidence="2">
    <name type="scientific">Xenopus laevis</name>
    <name type="common">African clawed frog</name>
    <dbReference type="NCBI Taxonomy" id="8355"/>
    <lineage>
        <taxon>Eukaryota</taxon>
        <taxon>Metazoa</taxon>
        <taxon>Chordata</taxon>
        <taxon>Craniata</taxon>
        <taxon>Vertebrata</taxon>
        <taxon>Euteleostomi</taxon>
        <taxon>Amphibia</taxon>
        <taxon>Batrachia</taxon>
        <taxon>Anura</taxon>
        <taxon>Pipoidea</taxon>
        <taxon>Pipidae</taxon>
        <taxon>Xenopodinae</taxon>
        <taxon>Xenopus</taxon>
        <taxon>Xenopus</taxon>
    </lineage>
</organism>
<gene>
    <name evidence="2" type="ORF">XELAEV_18004524mg</name>
</gene>
<dbReference type="Proteomes" id="UP000694892">
    <property type="component" value="Unassembled WGS sequence"/>
</dbReference>
<protein>
    <submittedName>
        <fullName evidence="2">Uncharacterized protein</fullName>
    </submittedName>
</protein>